<dbReference type="PROSITE" id="PS50075">
    <property type="entry name" value="CARRIER"/>
    <property type="match status" value="1"/>
</dbReference>
<evidence type="ECO:0000259" key="6">
    <source>
        <dbReference type="PROSITE" id="PS50075"/>
    </source>
</evidence>
<protein>
    <submittedName>
        <fullName evidence="7">Amino acid adenylation domain-containing protein</fullName>
    </submittedName>
</protein>
<dbReference type="Pfam" id="PF00501">
    <property type="entry name" value="AMP-binding"/>
    <property type="match status" value="1"/>
</dbReference>
<dbReference type="PROSITE" id="PS00455">
    <property type="entry name" value="AMP_BINDING"/>
    <property type="match status" value="1"/>
</dbReference>
<dbReference type="FunFam" id="3.30.300.30:FF:000010">
    <property type="entry name" value="Enterobactin synthetase component F"/>
    <property type="match status" value="1"/>
</dbReference>
<dbReference type="InterPro" id="IPR029058">
    <property type="entry name" value="AB_hydrolase_fold"/>
</dbReference>
<dbReference type="SUPFAM" id="SSF47336">
    <property type="entry name" value="ACP-like"/>
    <property type="match status" value="1"/>
</dbReference>
<dbReference type="InterPro" id="IPR000873">
    <property type="entry name" value="AMP-dep_synth/lig_dom"/>
</dbReference>
<evidence type="ECO:0000256" key="3">
    <source>
        <dbReference type="ARBA" id="ARBA00022450"/>
    </source>
</evidence>
<comment type="cofactor">
    <cofactor evidence="1">
        <name>pantetheine 4'-phosphate</name>
        <dbReference type="ChEBI" id="CHEBI:47942"/>
    </cofactor>
</comment>
<dbReference type="CDD" id="cd05930">
    <property type="entry name" value="A_NRPS"/>
    <property type="match status" value="1"/>
</dbReference>
<comment type="similarity">
    <text evidence="2">Belongs to the ATP-dependent AMP-binding enzyme family.</text>
</comment>
<evidence type="ECO:0000256" key="2">
    <source>
        <dbReference type="ARBA" id="ARBA00006432"/>
    </source>
</evidence>
<dbReference type="Gene3D" id="3.30.300.30">
    <property type="match status" value="1"/>
</dbReference>
<dbReference type="GO" id="GO:0044550">
    <property type="term" value="P:secondary metabolite biosynthetic process"/>
    <property type="evidence" value="ECO:0007669"/>
    <property type="project" value="TreeGrafter"/>
</dbReference>
<keyword evidence="4" id="KW-0597">Phosphoprotein</keyword>
<dbReference type="Proteomes" id="UP000530234">
    <property type="component" value="Unassembled WGS sequence"/>
</dbReference>
<dbReference type="InterPro" id="IPR045851">
    <property type="entry name" value="AMP-bd_C_sf"/>
</dbReference>
<dbReference type="Pfam" id="PF13193">
    <property type="entry name" value="AMP-binding_C"/>
    <property type="match status" value="1"/>
</dbReference>
<dbReference type="FunFam" id="3.40.50.980:FF:000001">
    <property type="entry name" value="Non-ribosomal peptide synthetase"/>
    <property type="match status" value="1"/>
</dbReference>
<dbReference type="Gene3D" id="3.40.50.980">
    <property type="match status" value="2"/>
</dbReference>
<proteinExistence type="inferred from homology"/>
<keyword evidence="3" id="KW-0596">Phosphopantetheine</keyword>
<dbReference type="SUPFAM" id="SSF53474">
    <property type="entry name" value="alpha/beta-Hydrolases"/>
    <property type="match status" value="1"/>
</dbReference>
<sequence>PPALPPASREAVLALGRGPDRTNTPLLFHECVDGHAARTPHAVAVSHSGGERVTYAELGIAARGIAERLRDLGVGPETVVGICVDRGPDMVRAVLGVHRAGGAFVPLDPQLPAERLRFIARDSGMRVLLTQSPLADTVPFDGPVLLLDSPSDRSAPSDPLPEAPIGPDNTAYVIYTSGSTGTPKGAAIPHRGLTNMLEGQRDLVTHGPGVRVLQFASFGFDASILEMTWALANGGVLCTASREDLRPGPDLADTLIREGVTAAMLPPSALATLGEDRFPALDQLQVAGEECPADLADRWSRDRCFLNVYGLTEASVWNVAARLRPAGGRPPIGTPIRNTRVHVLDEDLRPVPVGVPGEIHLGGHAVGRGYLNRPELTAAAFVPDPYGPPGARLCRTGDIGTHLPDGSVRWLGRRDAQIKLRGYRIELGEIEHALRRLPDVGQAVVLLRRDLPGEPGIVAYLVPRDGAEPTVESLRRDLRGRLPGYMVPARFVVLDAMPVNSSGKIDRRALPLPSAERAGDGAGYVAPRTPVEETLVDVWREVLGLERIGVHDDFFHIGGSSLSTVRVAALAGDRGLSISVRDLIETPTVAGLADRADRAGRCPGAAGSDAVPEIRSEVRLRGGDGVPLWCVHPSGGSAAWYVPLARALPPGDPVRAFQARGLLGGTDPGDIPGIAANYAAELAERGGPGPHHLLGWSMGANIALEMAGRLHADGHEVAPLVLIEPYLPSPEAGARLAGVGRRMREALPLRDRVRELPPSPERDRAAAELTALLLDAGMSRSEADMVEKAPIEVWHSLLTALADYTPRPYPGHVHLVIGTAAAHLPEDRPMPGLDVGFRAYVDRWRALAGGGLTVHITEGDHMSMLSEPLVRRTAALLESIRAEARK</sequence>
<dbReference type="Pfam" id="PF00975">
    <property type="entry name" value="Thioesterase"/>
    <property type="match status" value="1"/>
</dbReference>
<dbReference type="PROSITE" id="PS00012">
    <property type="entry name" value="PHOSPHOPANTETHEINE"/>
    <property type="match status" value="1"/>
</dbReference>
<feature type="non-terminal residue" evidence="7">
    <location>
        <position position="1"/>
    </location>
</feature>
<dbReference type="InterPro" id="IPR025110">
    <property type="entry name" value="AMP-bd_C"/>
</dbReference>
<comment type="caution">
    <text evidence="7">The sequence shown here is derived from an EMBL/GenBank/DDBJ whole genome shotgun (WGS) entry which is preliminary data.</text>
</comment>
<dbReference type="AlphaFoldDB" id="A0A7W3T2H0"/>
<evidence type="ECO:0000256" key="4">
    <source>
        <dbReference type="ARBA" id="ARBA00022553"/>
    </source>
</evidence>
<feature type="domain" description="Carrier" evidence="6">
    <location>
        <begin position="526"/>
        <end position="600"/>
    </location>
</feature>
<reference evidence="8" key="1">
    <citation type="submission" date="2019-10" db="EMBL/GenBank/DDBJ databases">
        <title>Streptomyces sp. nov., a novel actinobacterium isolated from alkaline environment.</title>
        <authorList>
            <person name="Golinska P."/>
        </authorList>
    </citation>
    <scope>NUCLEOTIDE SEQUENCE [LARGE SCALE GENOMIC DNA]</scope>
    <source>
        <strain evidence="8">DSM 42108</strain>
    </source>
</reference>
<dbReference type="EMBL" id="VKHS01000163">
    <property type="protein sequence ID" value="MBB0229740.1"/>
    <property type="molecule type" value="Genomic_DNA"/>
</dbReference>
<organism evidence="7 8">
    <name type="scientific">Streptomyces calidiresistens</name>
    <dbReference type="NCBI Taxonomy" id="1485586"/>
    <lineage>
        <taxon>Bacteria</taxon>
        <taxon>Bacillati</taxon>
        <taxon>Actinomycetota</taxon>
        <taxon>Actinomycetes</taxon>
        <taxon>Kitasatosporales</taxon>
        <taxon>Streptomycetaceae</taxon>
        <taxon>Streptomyces</taxon>
    </lineage>
</organism>
<name>A0A7W3T2H0_9ACTN</name>
<keyword evidence="8" id="KW-1185">Reference proteome</keyword>
<gene>
    <name evidence="7" type="ORF">FOE67_09470</name>
</gene>
<evidence type="ECO:0000256" key="1">
    <source>
        <dbReference type="ARBA" id="ARBA00001957"/>
    </source>
</evidence>
<dbReference type="InterPro" id="IPR001031">
    <property type="entry name" value="Thioesterase"/>
</dbReference>
<dbReference type="FunFam" id="1.10.1200.10:FF:000005">
    <property type="entry name" value="Nonribosomal peptide synthetase 1"/>
    <property type="match status" value="1"/>
</dbReference>
<dbReference type="PANTHER" id="PTHR45527">
    <property type="entry name" value="NONRIBOSOMAL PEPTIDE SYNTHETASE"/>
    <property type="match status" value="1"/>
</dbReference>
<dbReference type="InterPro" id="IPR036736">
    <property type="entry name" value="ACP-like_sf"/>
</dbReference>
<feature type="compositionally biased region" description="Low complexity" evidence="5">
    <location>
        <begin position="146"/>
        <end position="157"/>
    </location>
</feature>
<dbReference type="PANTHER" id="PTHR45527:SF1">
    <property type="entry name" value="FATTY ACID SYNTHASE"/>
    <property type="match status" value="1"/>
</dbReference>
<dbReference type="InterPro" id="IPR006162">
    <property type="entry name" value="Ppantetheine_attach_site"/>
</dbReference>
<dbReference type="InterPro" id="IPR009081">
    <property type="entry name" value="PP-bd_ACP"/>
</dbReference>
<dbReference type="InterPro" id="IPR010071">
    <property type="entry name" value="AA_adenyl_dom"/>
</dbReference>
<dbReference type="GO" id="GO:0005737">
    <property type="term" value="C:cytoplasm"/>
    <property type="evidence" value="ECO:0007669"/>
    <property type="project" value="TreeGrafter"/>
</dbReference>
<evidence type="ECO:0000313" key="8">
    <source>
        <dbReference type="Proteomes" id="UP000530234"/>
    </source>
</evidence>
<dbReference type="Gene3D" id="3.40.50.1820">
    <property type="entry name" value="alpha/beta hydrolase"/>
    <property type="match status" value="1"/>
</dbReference>
<dbReference type="Gene3D" id="2.30.38.10">
    <property type="entry name" value="Luciferase, Domain 3"/>
    <property type="match status" value="1"/>
</dbReference>
<dbReference type="GO" id="GO:0043041">
    <property type="term" value="P:amino acid activation for nonribosomal peptide biosynthetic process"/>
    <property type="evidence" value="ECO:0007669"/>
    <property type="project" value="TreeGrafter"/>
</dbReference>
<accession>A0A7W3T2H0</accession>
<dbReference type="GO" id="GO:0031177">
    <property type="term" value="F:phosphopantetheine binding"/>
    <property type="evidence" value="ECO:0007669"/>
    <property type="project" value="TreeGrafter"/>
</dbReference>
<evidence type="ECO:0000256" key="5">
    <source>
        <dbReference type="SAM" id="MobiDB-lite"/>
    </source>
</evidence>
<feature type="region of interest" description="Disordered" evidence="5">
    <location>
        <begin position="146"/>
        <end position="166"/>
    </location>
</feature>
<dbReference type="Gene3D" id="1.10.1200.10">
    <property type="entry name" value="ACP-like"/>
    <property type="match status" value="1"/>
</dbReference>
<evidence type="ECO:0000313" key="7">
    <source>
        <dbReference type="EMBL" id="MBB0229740.1"/>
    </source>
</evidence>
<dbReference type="InterPro" id="IPR020845">
    <property type="entry name" value="AMP-binding_CS"/>
</dbReference>
<dbReference type="SUPFAM" id="SSF56801">
    <property type="entry name" value="Acetyl-CoA synthetase-like"/>
    <property type="match status" value="1"/>
</dbReference>
<dbReference type="RefSeq" id="WP_182662531.1">
    <property type="nucleotide sequence ID" value="NZ_VKHS01000163.1"/>
</dbReference>
<dbReference type="Pfam" id="PF00550">
    <property type="entry name" value="PP-binding"/>
    <property type="match status" value="1"/>
</dbReference>
<dbReference type="NCBIfam" id="TIGR01733">
    <property type="entry name" value="AA-adenyl-dom"/>
    <property type="match status" value="1"/>
</dbReference>